<dbReference type="InterPro" id="IPR009057">
    <property type="entry name" value="Homeodomain-like_sf"/>
</dbReference>
<protein>
    <recommendedName>
        <fullName evidence="5">HTH tetR-type domain-containing protein</fullName>
    </recommendedName>
</protein>
<keyword evidence="2 4" id="KW-0238">DNA-binding</keyword>
<evidence type="ECO:0000256" key="1">
    <source>
        <dbReference type="ARBA" id="ARBA00023015"/>
    </source>
</evidence>
<feature type="DNA-binding region" description="H-T-H motif" evidence="4">
    <location>
        <begin position="32"/>
        <end position="51"/>
    </location>
</feature>
<dbReference type="RefSeq" id="WP_063273669.1">
    <property type="nucleotide sequence ID" value="NZ_LQMT02000010.1"/>
</dbReference>
<dbReference type="InterPro" id="IPR036271">
    <property type="entry name" value="Tet_transcr_reg_TetR-rel_C_sf"/>
</dbReference>
<comment type="caution">
    <text evidence="6">The sequence shown here is derived from an EMBL/GenBank/DDBJ whole genome shotgun (WGS) entry which is preliminary data.</text>
</comment>
<dbReference type="AlphaFoldDB" id="A0A1W2LZH5"/>
<evidence type="ECO:0000256" key="4">
    <source>
        <dbReference type="PROSITE-ProRule" id="PRU00335"/>
    </source>
</evidence>
<accession>A0A1W2LZH5</accession>
<sequence length="188" mass="20279">MGTRDERASRTRADLMAAAKRLFGEHGYLDTKIADIAAGAGRAVGSFYTHFDDKKQLLTALRNELTETAAPGPASEDPIREHVTACWTALRTHRPTAIALLQSATASAPTSGQLWDELTTWTVPLRKHLENRRDRGEPLTGDPELLATAVGVMLAGLNHALPADDPRDGRVADTVTNLVLHGLTGPEQ</sequence>
<evidence type="ECO:0000313" key="7">
    <source>
        <dbReference type="Proteomes" id="UP000076660"/>
    </source>
</evidence>
<dbReference type="Pfam" id="PF00440">
    <property type="entry name" value="TetR_N"/>
    <property type="match status" value="1"/>
</dbReference>
<dbReference type="GO" id="GO:0003700">
    <property type="term" value="F:DNA-binding transcription factor activity"/>
    <property type="evidence" value="ECO:0007669"/>
    <property type="project" value="TreeGrafter"/>
</dbReference>
<dbReference type="InterPro" id="IPR001647">
    <property type="entry name" value="HTH_TetR"/>
</dbReference>
<dbReference type="Gene3D" id="1.10.357.10">
    <property type="entry name" value="Tetracycline Repressor, domain 2"/>
    <property type="match status" value="1"/>
</dbReference>
<keyword evidence="1" id="KW-0805">Transcription regulation</keyword>
<dbReference type="PANTHER" id="PTHR30055">
    <property type="entry name" value="HTH-TYPE TRANSCRIPTIONAL REGULATOR RUTR"/>
    <property type="match status" value="1"/>
</dbReference>
<dbReference type="SUPFAM" id="SSF46689">
    <property type="entry name" value="Homeodomain-like"/>
    <property type="match status" value="1"/>
</dbReference>
<dbReference type="PROSITE" id="PS50977">
    <property type="entry name" value="HTH_TETR_2"/>
    <property type="match status" value="1"/>
</dbReference>
<dbReference type="Gene3D" id="1.10.10.60">
    <property type="entry name" value="Homeodomain-like"/>
    <property type="match status" value="1"/>
</dbReference>
<dbReference type="GO" id="GO:0000976">
    <property type="term" value="F:transcription cis-regulatory region binding"/>
    <property type="evidence" value="ECO:0007669"/>
    <property type="project" value="TreeGrafter"/>
</dbReference>
<evidence type="ECO:0000256" key="2">
    <source>
        <dbReference type="ARBA" id="ARBA00023125"/>
    </source>
</evidence>
<evidence type="ECO:0000313" key="6">
    <source>
        <dbReference type="EMBL" id="ONF72640.1"/>
    </source>
</evidence>
<name>A0A1W2LZH5_9PSEU</name>
<dbReference type="EMBL" id="LQMT02000010">
    <property type="protein sequence ID" value="ONF72640.1"/>
    <property type="molecule type" value="Genomic_DNA"/>
</dbReference>
<dbReference type="Proteomes" id="UP000076660">
    <property type="component" value="Unassembled WGS sequence"/>
</dbReference>
<dbReference type="OrthoDB" id="3237195at2"/>
<evidence type="ECO:0000256" key="3">
    <source>
        <dbReference type="ARBA" id="ARBA00023163"/>
    </source>
</evidence>
<gene>
    <name evidence="6" type="ORF">AVR91_0210680</name>
</gene>
<dbReference type="PRINTS" id="PR00455">
    <property type="entry name" value="HTHTETR"/>
</dbReference>
<keyword evidence="3" id="KW-0804">Transcription</keyword>
<organism evidence="6 7">
    <name type="scientific">Amycolatopsis keratiniphila subsp. keratiniphila</name>
    <dbReference type="NCBI Taxonomy" id="227715"/>
    <lineage>
        <taxon>Bacteria</taxon>
        <taxon>Bacillati</taxon>
        <taxon>Actinomycetota</taxon>
        <taxon>Actinomycetes</taxon>
        <taxon>Pseudonocardiales</taxon>
        <taxon>Pseudonocardiaceae</taxon>
        <taxon>Amycolatopsis</taxon>
        <taxon>Amycolatopsis japonica group</taxon>
    </lineage>
</organism>
<dbReference type="PANTHER" id="PTHR30055:SF234">
    <property type="entry name" value="HTH-TYPE TRANSCRIPTIONAL REGULATOR BETI"/>
    <property type="match status" value="1"/>
</dbReference>
<dbReference type="SUPFAM" id="SSF48498">
    <property type="entry name" value="Tetracyclin repressor-like, C-terminal domain"/>
    <property type="match status" value="1"/>
</dbReference>
<proteinExistence type="predicted"/>
<reference evidence="6 7" key="1">
    <citation type="submission" date="2016-12" db="EMBL/GenBank/DDBJ databases">
        <title>Amycolatopsis keratiniphila subsp. keratiniphila genome sequencing and assembly.</title>
        <authorList>
            <person name="Mayilraj S."/>
            <person name="Kaur N."/>
        </authorList>
    </citation>
    <scope>NUCLEOTIDE SEQUENCE [LARGE SCALE GENOMIC DNA]</scope>
    <source>
        <strain evidence="6 7">DSM 44409</strain>
    </source>
</reference>
<evidence type="ECO:0000259" key="5">
    <source>
        <dbReference type="PROSITE" id="PS50977"/>
    </source>
</evidence>
<feature type="domain" description="HTH tetR-type" evidence="5">
    <location>
        <begin position="9"/>
        <end position="69"/>
    </location>
</feature>
<dbReference type="InterPro" id="IPR050109">
    <property type="entry name" value="HTH-type_TetR-like_transc_reg"/>
</dbReference>